<comment type="catalytic activity">
    <reaction evidence="1 14">
        <text>GTP = 3',5'-cyclic GMP + diphosphate</text>
        <dbReference type="Rhea" id="RHEA:13665"/>
        <dbReference type="ChEBI" id="CHEBI:33019"/>
        <dbReference type="ChEBI" id="CHEBI:37565"/>
        <dbReference type="ChEBI" id="CHEBI:57746"/>
        <dbReference type="EC" id="4.6.1.2"/>
    </reaction>
</comment>
<dbReference type="InterPro" id="IPR001828">
    <property type="entry name" value="ANF_lig-bd_rcpt"/>
</dbReference>
<organism evidence="19 20">
    <name type="scientific">Parastrongyloides trichosuri</name>
    <name type="common">Possum-specific nematode worm</name>
    <dbReference type="NCBI Taxonomy" id="131310"/>
    <lineage>
        <taxon>Eukaryota</taxon>
        <taxon>Metazoa</taxon>
        <taxon>Ecdysozoa</taxon>
        <taxon>Nematoda</taxon>
        <taxon>Chromadorea</taxon>
        <taxon>Rhabditida</taxon>
        <taxon>Tylenchina</taxon>
        <taxon>Panagrolaimomorpha</taxon>
        <taxon>Strongyloidoidea</taxon>
        <taxon>Strongyloididae</taxon>
        <taxon>Parastrongyloides</taxon>
    </lineage>
</organism>
<dbReference type="CDD" id="cd06352">
    <property type="entry name" value="PBP1_NPR_GC-like"/>
    <property type="match status" value="3"/>
</dbReference>
<feature type="transmembrane region" description="Helical" evidence="16">
    <location>
        <begin position="2545"/>
        <end position="2570"/>
    </location>
</feature>
<evidence type="ECO:0000256" key="15">
    <source>
        <dbReference type="SAM" id="Coils"/>
    </source>
</evidence>
<keyword evidence="15" id="KW-0175">Coiled coil</keyword>
<comment type="subcellular location">
    <subcellularLocation>
        <location evidence="2">Membrane</location>
        <topology evidence="2">Single-pass type I membrane protein</topology>
    </subcellularLocation>
</comment>
<keyword evidence="9" id="KW-0675">Receptor</keyword>
<evidence type="ECO:0000259" key="17">
    <source>
        <dbReference type="PROSITE" id="PS50011"/>
    </source>
</evidence>
<reference evidence="20" key="1">
    <citation type="submission" date="2017-02" db="UniProtKB">
        <authorList>
            <consortium name="WormBaseParasite"/>
        </authorList>
    </citation>
    <scope>IDENTIFICATION</scope>
</reference>
<dbReference type="Pfam" id="PF00211">
    <property type="entry name" value="Guanylate_cyc"/>
    <property type="match status" value="3"/>
</dbReference>
<protein>
    <recommendedName>
        <fullName evidence="3 14">Guanylate cyclase</fullName>
        <ecNumber evidence="3 14">4.6.1.2</ecNumber>
    </recommendedName>
</protein>
<feature type="domain" description="Protein kinase" evidence="17">
    <location>
        <begin position="2607"/>
        <end position="2891"/>
    </location>
</feature>
<keyword evidence="10" id="KW-0325">Glycoprotein</keyword>
<feature type="domain" description="Guanylate cyclase" evidence="18">
    <location>
        <begin position="1908"/>
        <end position="2038"/>
    </location>
</feature>
<dbReference type="SUPFAM" id="SSF55073">
    <property type="entry name" value="Nucleotide cyclase"/>
    <property type="match status" value="3"/>
</dbReference>
<dbReference type="InterPro" id="IPR000719">
    <property type="entry name" value="Prot_kinase_dom"/>
</dbReference>
<dbReference type="GO" id="GO:0004016">
    <property type="term" value="F:adenylate cyclase activity"/>
    <property type="evidence" value="ECO:0007669"/>
    <property type="project" value="TreeGrafter"/>
</dbReference>
<evidence type="ECO:0000256" key="3">
    <source>
        <dbReference type="ARBA" id="ARBA00012202"/>
    </source>
</evidence>
<evidence type="ECO:0000256" key="5">
    <source>
        <dbReference type="ARBA" id="ARBA00022729"/>
    </source>
</evidence>
<dbReference type="GO" id="GO:0005524">
    <property type="term" value="F:ATP binding"/>
    <property type="evidence" value="ECO:0007669"/>
    <property type="project" value="InterPro"/>
</dbReference>
<dbReference type="InterPro" id="IPR050401">
    <property type="entry name" value="Cyclic_nucleotide_synthase"/>
</dbReference>
<dbReference type="Proteomes" id="UP000038045">
    <property type="component" value="Unplaced"/>
</dbReference>
<dbReference type="EC" id="4.6.1.2" evidence="3 14"/>
<keyword evidence="12 14" id="KW-0141">cGMP biosynthesis</keyword>
<dbReference type="WBParaSite" id="PTRK_0000199600.1">
    <property type="protein sequence ID" value="PTRK_0000199600.1"/>
    <property type="gene ID" value="PTRK_0000199600"/>
</dbReference>
<dbReference type="GO" id="GO:0004672">
    <property type="term" value="F:protein kinase activity"/>
    <property type="evidence" value="ECO:0007669"/>
    <property type="project" value="InterPro"/>
</dbReference>
<evidence type="ECO:0000256" key="7">
    <source>
        <dbReference type="ARBA" id="ARBA00022989"/>
    </source>
</evidence>
<keyword evidence="11 13" id="KW-0456">Lyase</keyword>
<dbReference type="Gene3D" id="1.10.510.10">
    <property type="entry name" value="Transferase(Phosphotransferase) domain 1"/>
    <property type="match status" value="3"/>
</dbReference>
<dbReference type="PANTHER" id="PTHR11920:SF375">
    <property type="entry name" value="RECEPTOR-TYPE GUANYLATE CYCLASE GCY-13"/>
    <property type="match status" value="1"/>
</dbReference>
<keyword evidence="7 16" id="KW-1133">Transmembrane helix</keyword>
<proteinExistence type="inferred from homology"/>
<dbReference type="Gene3D" id="3.30.70.1230">
    <property type="entry name" value="Nucleotide cyclase"/>
    <property type="match status" value="3"/>
</dbReference>
<evidence type="ECO:0000256" key="9">
    <source>
        <dbReference type="ARBA" id="ARBA00023170"/>
    </source>
</evidence>
<evidence type="ECO:0000313" key="19">
    <source>
        <dbReference type="Proteomes" id="UP000038045"/>
    </source>
</evidence>
<evidence type="ECO:0000256" key="2">
    <source>
        <dbReference type="ARBA" id="ARBA00004479"/>
    </source>
</evidence>
<evidence type="ECO:0000256" key="11">
    <source>
        <dbReference type="ARBA" id="ARBA00023239"/>
    </source>
</evidence>
<dbReference type="InterPro" id="IPR001054">
    <property type="entry name" value="A/G_cyclase"/>
</dbReference>
<feature type="transmembrane region" description="Helical" evidence="16">
    <location>
        <begin position="2669"/>
        <end position="2688"/>
    </location>
</feature>
<dbReference type="InterPro" id="IPR011009">
    <property type="entry name" value="Kinase-like_dom_sf"/>
</dbReference>
<dbReference type="PROSITE" id="PS00452">
    <property type="entry name" value="GUANYLATE_CYCLASE_1"/>
    <property type="match status" value="3"/>
</dbReference>
<evidence type="ECO:0000256" key="12">
    <source>
        <dbReference type="ARBA" id="ARBA00023293"/>
    </source>
</evidence>
<evidence type="ECO:0000256" key="4">
    <source>
        <dbReference type="ARBA" id="ARBA00022692"/>
    </source>
</evidence>
<name>A0A0N4Z4T0_PARTI</name>
<feature type="domain" description="Guanylate cyclase" evidence="18">
    <location>
        <begin position="2949"/>
        <end position="3079"/>
    </location>
</feature>
<evidence type="ECO:0000256" key="8">
    <source>
        <dbReference type="ARBA" id="ARBA00023136"/>
    </source>
</evidence>
<feature type="transmembrane region" description="Helical" evidence="16">
    <location>
        <begin position="1506"/>
        <end position="1530"/>
    </location>
</feature>
<evidence type="ECO:0000256" key="13">
    <source>
        <dbReference type="RuleBase" id="RU000405"/>
    </source>
</evidence>
<accession>A0A0N4Z4T0</accession>
<keyword evidence="8 16" id="KW-0472">Membrane</keyword>
<comment type="similarity">
    <text evidence="13">Belongs to the adenylyl cyclase class-4/guanylyl cyclase family.</text>
</comment>
<evidence type="ECO:0000256" key="6">
    <source>
        <dbReference type="ARBA" id="ARBA00022741"/>
    </source>
</evidence>
<feature type="coiled-coil region" evidence="15">
    <location>
        <begin position="2890"/>
        <end position="2917"/>
    </location>
</feature>
<dbReference type="Pfam" id="PF01094">
    <property type="entry name" value="ANF_receptor"/>
    <property type="match status" value="3"/>
</dbReference>
<dbReference type="Gene3D" id="6.10.250.780">
    <property type="match status" value="1"/>
</dbReference>
<feature type="domain" description="Protein kinase" evidence="17">
    <location>
        <begin position="514"/>
        <end position="801"/>
    </location>
</feature>
<dbReference type="InterPro" id="IPR028082">
    <property type="entry name" value="Peripla_BP_I"/>
</dbReference>
<dbReference type="SMART" id="SM00044">
    <property type="entry name" value="CYCc"/>
    <property type="match status" value="3"/>
</dbReference>
<evidence type="ECO:0000256" key="10">
    <source>
        <dbReference type="ARBA" id="ARBA00023180"/>
    </source>
</evidence>
<feature type="domain" description="Protein kinase" evidence="17">
    <location>
        <begin position="1528"/>
        <end position="1850"/>
    </location>
</feature>
<sequence>MFFPFNNTNEVYWQGYQNSAGAVVEALKNARINNSILNEVNVTFKWIFNECVVSDTAGELFQMITNPKNPIDVMFGPGCAATAPIAGNIAAFYDFPIFLYGLSSIFNPFTDLTLYPTVVSVMPSYSDGSIALAEILSFYKWETISLISMQSAINLERCDKFVEEFSNQLSTTYVNINIAYKRILVNFTSERLQLVAKYIKDVSRIVIICVDEQYVMRNLMLAFYDTGMNTNDYVYINIDPDMDYYINSKDELLLKDYNIPSDGRDKDSYSMYPFMLHFHYSMEGGLSDQYDEFRNKMPDLMAGEPFFCTSECAEYNESSVYAPYLHDTAFVYFLSLAQAMRNNLGNGTFNQLARDGKLIGNLSIDTFDGLTGRFSIDNLLLRNSFLRLGTYINFGQDITPWVHIEMKSSKPDIKILYTDDISTIWAGRGGVKPLNEPKCGYQDDQCPYKFIENNPVGFGFIILSAVIIIILIILLIVWFFIQKKKEEEKQNEMWKISFSSLVKYEDYEKSDTMRQSKKSLGTISTASSKISIKFNPGGSFRLFVYNGEYTMAKVHSCKYTLKKKDMAHIRNLRMYDNENVNKLIGLTMESLELMSLWKYCNRGSLLDIISSDSLNINIDAFFIYSLIKDAVEGLHAIHHSPIEIHGNLSLKNCLIDERWQVKLSDYGFPFLRIFDKPKAENLLWTAPEILRSNIEYPSKECDIYSLAIVLCDLVNKEVSFENVTTDGDAEEIIYMLKNRKSMPLRPTLNPAVEGIPSALLHLIRDMWSDDPSSRPKIGVVKKLIKEMNPGKSSNLMDHVFNMLENYASTLEEDIQMRTKELTEEKKKADILLSRMLPKAVAEKLKLGQPIQPEHFDSVTIFFSDIVSFTTLASKCSALQVVDLMNGLYTIFDSIINEHDVYKVETIGDGYLCASGLPERNGIKHVKEIALLSLELVKKVPEYRISFLPNEVVNVRIGMHSGSCVAGVVGLTMPRYCLFGDTVNTASRMESNGKANHIHMSADANKLLTEKVGGFVTEARGEVIIKGKGVMETFFLLENNFGNDNVLRIGMFFPRTTDYQVNLQGYQNSAGAVIEALKNAKKNNSILETINVTYQWTYNECLVSDTTGNLFEMINNPLTGIDGMFGPACAETAPISGNIAAYYNLPIFLYGLSSIFNPFSDAGMYPTVVTVMPTYTDAAHGLANILKKYGWTSIAVIYMESEINRLRCSRYITEMDNIFTTQYLEINIVYKKALVNFTAPRLALVAESVRQVSRIVVLCLGEQDKARDMMLAFYDNKMNKDEYVYIWIDPDMDNYTNVENQILLKDYNEPPDGRDNQSYSMYNYMFHYQYVMIGGLSDKYNDFRKSMPKLMAEAPFYCTTECEKYNVSSVYAPYLHDAAYVYFLALAKALEQNHNNRTLKELARDGRLLANFSIDTFDGITGEFTINDLLIRNSFLTLSSYRNMDVNLTNWVQIGVKLNVVDVQLLYTDPATSIWSSRKGIKPLNEPRCGYTNDKCPFNFINDHPVAFGFIIFGGILLLIIIIMILLYFFIQKRREEGKQNDMWKIQFTNLITYEDFDKSSSIGLSRKSLTISENGSQVKVSKNNPEGRHCLYIYKNEVVMGRIHPCEYQLDKKEMTHLRNIRMMDHENINKFIGFCQDAPNLMSFWNYCCRGSILDIICSDSININIDGFFIFSLIKDTVEGLYAIHHMPIEIHGNLSSRNCLINERWQVKLSDYGVPFLRVYESQKPEHLLWTAPEVLRLDVEYPTKESDIYSLAIILADLVNKEISFESSDFNGGAEEVVYMLKHKRSATFRPNLDPTVDDISPALLHLIRDMWSEDPKSRPNISVVKKLIKEMNPGNSSNLMDHVYNMLESYATTLEEDIQERMKELTEEKKKADILLSRMLPKAVAEKLKLGQPIQPEHFDSVTIFFSDIVSFTTLASKCSALQVVDLMNGLYTIFDSIINEHDVYKVETIGDGYLCASGLPERNGYSHVKEIALLSLELVKNIPEYKISFLPNEIVRVRIGMHSGSCVAGVVGLTMPRYCLFGDTVNTASRMESNGKPNHIHMSGDAHKLLTEKIGGFMTEPRGEVLIKGKGVMETFFLLGKMGDNLGGSDNKGMYTDYKGYQNSAGAIIAAWELAKENNTLLNRVNISFELLLSDCVISDTAGKLYELINNRNVSAIIGPPCSESSTIACNIATYYNLPIYLFGASMFNDFSNATIYPTVMQIMPNYIDSAKGLNTILLKFKWTRISFLYINSATKLGRCNAFATEFDYQISTIFTDITIVYKRQIVNWAREPLNQVVSDIRDVARINVICIDEMDKLRTLMLAFYDKGMNTSEYVYINVDADMDYYINEEGTNAMKDYNLTSDGRDKEAFSMYQWMYHYEFSMNGGLSYLYDDLRKRIPKLMRDWPFYCTTMCDSYNISSIYAPYLHDVAYVYFVSIGKALRDYGGKVDFNRLINNGSLFSAYAVDTFEGVTGRFQISSNFVRSSILTFSSYIDQGTNISEWLVIELNQENPVNLTELYTDPKTTIWNQRGGIQPLAEPVCGYSNENCQPSFIQANPVAFGGIIAGSVLVIVILILTMIYMYCQKRKEEEKLNDVWKIRFNSLIRYADYKGASSIMLSKRSVRSITNEGRKSSVFTKDDGRHQLFVLNNNYVMARLHDYELSMNKKELLHIRQMRMTDHENINKFIGFCIDGPILISLWRYCSRGCLVEILTNENLNINIDGFFIYSLIKDTVEGLYAIHHSLIEIHGNLSSRNCLVDERWQVKLSDYGLPFLRIHEKAKGPDEQVWTAPELLRGEIDYPNQTTDIYSLSIVLADLINKNLSFENSNFSGGADEIIYMLKKKTGKSIRPVLDPAVEDISSALIHLIKDMWSEEPNERPKIGMVRKLIKEMNPGKSKNLMDHMYNMLEKHAASLEEDIQERTKELVEEKKKADILLSRMLPKQVAEKLKTGQPIQPEHFDSVTIFFSDIVSFTTLASKCTALQVVSLMNGLYTIFDSIINEHDVYKVETIGDGYLCVSGLPERNGIKHVKEIATLSLELVDKIPEYKISHLPKEVVRVRIGMHSGSCVAGVVGLTMPRYCLFGDTVNTASRMETNSIHMSADAHKLLTEKVGGFVTQPRGEVIIKGKGVMETFWLLGKEGGPLLTADN</sequence>
<dbReference type="SUPFAM" id="SSF53822">
    <property type="entry name" value="Periplasmic binding protein-like I"/>
    <property type="match status" value="3"/>
</dbReference>
<evidence type="ECO:0000256" key="14">
    <source>
        <dbReference type="RuleBase" id="RU003431"/>
    </source>
</evidence>
<dbReference type="InterPro" id="IPR018297">
    <property type="entry name" value="A/G_cyclase_CS"/>
</dbReference>
<keyword evidence="4 16" id="KW-0812">Transmembrane</keyword>
<evidence type="ECO:0000313" key="20">
    <source>
        <dbReference type="WBParaSite" id="PTRK_0000199600.1"/>
    </source>
</evidence>
<dbReference type="STRING" id="131310.A0A0N4Z4T0"/>
<dbReference type="GO" id="GO:0035556">
    <property type="term" value="P:intracellular signal transduction"/>
    <property type="evidence" value="ECO:0007669"/>
    <property type="project" value="InterPro"/>
</dbReference>
<feature type="transmembrane region" description="Helical" evidence="16">
    <location>
        <begin position="456"/>
        <end position="481"/>
    </location>
</feature>
<dbReference type="Pfam" id="PF00069">
    <property type="entry name" value="Pkinase"/>
    <property type="match status" value="2"/>
</dbReference>
<keyword evidence="5" id="KW-0732">Signal</keyword>
<feature type="domain" description="Guanylate cyclase" evidence="18">
    <location>
        <begin position="859"/>
        <end position="989"/>
    </location>
</feature>
<dbReference type="CDD" id="cd07302">
    <property type="entry name" value="CHD"/>
    <property type="match status" value="3"/>
</dbReference>
<dbReference type="GO" id="GO:0001653">
    <property type="term" value="F:peptide receptor activity"/>
    <property type="evidence" value="ECO:0007669"/>
    <property type="project" value="TreeGrafter"/>
</dbReference>
<dbReference type="InterPro" id="IPR001245">
    <property type="entry name" value="Ser-Thr/Tyr_kinase_cat_dom"/>
</dbReference>
<dbReference type="SUPFAM" id="SSF56112">
    <property type="entry name" value="Protein kinase-like (PK-like)"/>
    <property type="match status" value="3"/>
</dbReference>
<dbReference type="PROSITE" id="PS50125">
    <property type="entry name" value="GUANYLATE_CYCLASE_2"/>
    <property type="match status" value="3"/>
</dbReference>
<keyword evidence="19" id="KW-1185">Reference proteome</keyword>
<dbReference type="GO" id="GO:0005886">
    <property type="term" value="C:plasma membrane"/>
    <property type="evidence" value="ECO:0007669"/>
    <property type="project" value="TreeGrafter"/>
</dbReference>
<dbReference type="PANTHER" id="PTHR11920">
    <property type="entry name" value="GUANYLYL CYCLASE"/>
    <property type="match status" value="1"/>
</dbReference>
<dbReference type="Gene3D" id="3.40.50.2300">
    <property type="match status" value="6"/>
</dbReference>
<keyword evidence="6" id="KW-0547">Nucleotide-binding</keyword>
<dbReference type="InterPro" id="IPR029787">
    <property type="entry name" value="Nucleotide_cyclase"/>
</dbReference>
<dbReference type="Pfam" id="PF07714">
    <property type="entry name" value="PK_Tyr_Ser-Thr"/>
    <property type="match status" value="1"/>
</dbReference>
<dbReference type="GO" id="GO:0007635">
    <property type="term" value="P:chemosensory behavior"/>
    <property type="evidence" value="ECO:0007669"/>
    <property type="project" value="UniProtKB-ARBA"/>
</dbReference>
<dbReference type="PROSITE" id="PS50011">
    <property type="entry name" value="PROTEIN_KINASE_DOM"/>
    <property type="match status" value="3"/>
</dbReference>
<evidence type="ECO:0000256" key="1">
    <source>
        <dbReference type="ARBA" id="ARBA00001436"/>
    </source>
</evidence>
<dbReference type="FunFam" id="3.30.70.1230:FF:000023">
    <property type="entry name" value="Guanylate cyclase"/>
    <property type="match status" value="3"/>
</dbReference>
<evidence type="ECO:0000259" key="18">
    <source>
        <dbReference type="PROSITE" id="PS50125"/>
    </source>
</evidence>
<dbReference type="GO" id="GO:0007168">
    <property type="term" value="P:receptor guanylyl cyclase signaling pathway"/>
    <property type="evidence" value="ECO:0007669"/>
    <property type="project" value="TreeGrafter"/>
</dbReference>
<dbReference type="GO" id="GO:0004383">
    <property type="term" value="F:guanylate cyclase activity"/>
    <property type="evidence" value="ECO:0007669"/>
    <property type="project" value="UniProtKB-EC"/>
</dbReference>
<dbReference type="GO" id="GO:0006935">
    <property type="term" value="P:chemotaxis"/>
    <property type="evidence" value="ECO:0007669"/>
    <property type="project" value="UniProtKB-ARBA"/>
</dbReference>
<evidence type="ECO:0000256" key="16">
    <source>
        <dbReference type="SAM" id="Phobius"/>
    </source>
</evidence>